<feature type="domain" description="DUF6821" evidence="3">
    <location>
        <begin position="99"/>
        <end position="217"/>
    </location>
</feature>
<keyword evidence="2" id="KW-0472">Membrane</keyword>
<reference evidence="4 5" key="1">
    <citation type="journal article" date="2020" name="Nat. Food">
        <title>A phased Vanilla planifolia genome enables genetic improvement of flavour and production.</title>
        <authorList>
            <person name="Hasing T."/>
            <person name="Tang H."/>
            <person name="Brym M."/>
            <person name="Khazi F."/>
            <person name="Huang T."/>
            <person name="Chambers A.H."/>
        </authorList>
    </citation>
    <scope>NUCLEOTIDE SEQUENCE [LARGE SCALE GENOMIC DNA]</scope>
    <source>
        <tissue evidence="4">Leaf</tissue>
    </source>
</reference>
<keyword evidence="2" id="KW-1133">Transmembrane helix</keyword>
<evidence type="ECO:0000256" key="2">
    <source>
        <dbReference type="SAM" id="Phobius"/>
    </source>
</evidence>
<dbReference type="Proteomes" id="UP000636800">
    <property type="component" value="Chromosome 6"/>
</dbReference>
<keyword evidence="2" id="KW-0812">Transmembrane</keyword>
<dbReference type="AlphaFoldDB" id="A0A835QT52"/>
<proteinExistence type="predicted"/>
<evidence type="ECO:0000256" key="1">
    <source>
        <dbReference type="SAM" id="MobiDB-lite"/>
    </source>
</evidence>
<feature type="region of interest" description="Disordered" evidence="1">
    <location>
        <begin position="90"/>
        <end position="110"/>
    </location>
</feature>
<dbReference type="PANTHER" id="PTHR33646">
    <property type="entry name" value="GB|AAF00631.1"/>
    <property type="match status" value="1"/>
</dbReference>
<dbReference type="InterPro" id="IPR045883">
    <property type="entry name" value="At4g13530-like"/>
</dbReference>
<dbReference type="EMBL" id="JADCNL010000006">
    <property type="protein sequence ID" value="KAG0477388.1"/>
    <property type="molecule type" value="Genomic_DNA"/>
</dbReference>
<evidence type="ECO:0000313" key="4">
    <source>
        <dbReference type="EMBL" id="KAG0477388.1"/>
    </source>
</evidence>
<keyword evidence="5" id="KW-1185">Reference proteome</keyword>
<feature type="transmembrane region" description="Helical" evidence="2">
    <location>
        <begin position="128"/>
        <end position="151"/>
    </location>
</feature>
<organism evidence="4 5">
    <name type="scientific">Vanilla planifolia</name>
    <name type="common">Vanilla</name>
    <dbReference type="NCBI Taxonomy" id="51239"/>
    <lineage>
        <taxon>Eukaryota</taxon>
        <taxon>Viridiplantae</taxon>
        <taxon>Streptophyta</taxon>
        <taxon>Embryophyta</taxon>
        <taxon>Tracheophyta</taxon>
        <taxon>Spermatophyta</taxon>
        <taxon>Magnoliopsida</taxon>
        <taxon>Liliopsida</taxon>
        <taxon>Asparagales</taxon>
        <taxon>Orchidaceae</taxon>
        <taxon>Vanilloideae</taxon>
        <taxon>Vanilleae</taxon>
        <taxon>Vanilla</taxon>
    </lineage>
</organism>
<sequence>MEKTLHDPLELDMEEWEYLPDNTFLDLGLKEVKNSLSKEIIFANYFREEPELIPKAELSEERISNVFHELESTDIVASSPETGTVVILEPQQDSTGKEEGKLQGQEEEEGKEKPIWEGFSIAICRGSVAAIGALCSVGVATAATVCFLLLGGQRHKQLPRRHHHDTNVFRFGLQSDGKRLTQVAEQAGRLNQALAAARGVPSMTRSAHISFGGYYDGF</sequence>
<gene>
    <name evidence="4" type="ORF">HPP92_014229</name>
</gene>
<dbReference type="OrthoDB" id="1678912at2759"/>
<name>A0A835QT52_VANPL</name>
<accession>A0A835QT52</accession>
<evidence type="ECO:0000313" key="5">
    <source>
        <dbReference type="Proteomes" id="UP000636800"/>
    </source>
</evidence>
<dbReference type="InterPro" id="IPR049224">
    <property type="entry name" value="DUF6821"/>
</dbReference>
<protein>
    <recommendedName>
        <fullName evidence="3">DUF6821 domain-containing protein</fullName>
    </recommendedName>
</protein>
<dbReference type="PANTHER" id="PTHR33646:SF2">
    <property type="entry name" value="F20H23.8 PROTEIN"/>
    <property type="match status" value="1"/>
</dbReference>
<dbReference type="Pfam" id="PF20705">
    <property type="entry name" value="DUF6821"/>
    <property type="match status" value="1"/>
</dbReference>
<comment type="caution">
    <text evidence="4">The sequence shown here is derived from an EMBL/GenBank/DDBJ whole genome shotgun (WGS) entry which is preliminary data.</text>
</comment>
<evidence type="ECO:0000259" key="3">
    <source>
        <dbReference type="Pfam" id="PF20705"/>
    </source>
</evidence>